<evidence type="ECO:0000313" key="3">
    <source>
        <dbReference type="Proteomes" id="UP001516023"/>
    </source>
</evidence>
<dbReference type="EMBL" id="JABMIG020000106">
    <property type="protein sequence ID" value="KAL3792035.1"/>
    <property type="molecule type" value="Genomic_DNA"/>
</dbReference>
<dbReference type="InterPro" id="IPR016181">
    <property type="entry name" value="Acyl_CoA_acyltransferase"/>
</dbReference>
<accession>A0ABD3PVH2</accession>
<reference evidence="2 3" key="1">
    <citation type="journal article" date="2020" name="G3 (Bethesda)">
        <title>Improved Reference Genome for Cyclotella cryptica CCMP332, a Model for Cell Wall Morphogenesis, Salinity Adaptation, and Lipid Production in Diatoms (Bacillariophyta).</title>
        <authorList>
            <person name="Roberts W.R."/>
            <person name="Downey K.M."/>
            <person name="Ruck E.C."/>
            <person name="Traller J.C."/>
            <person name="Alverson A.J."/>
        </authorList>
    </citation>
    <scope>NUCLEOTIDE SEQUENCE [LARGE SCALE GENOMIC DNA]</scope>
    <source>
        <strain evidence="2 3">CCMP332</strain>
    </source>
</reference>
<organism evidence="2 3">
    <name type="scientific">Cyclotella cryptica</name>
    <dbReference type="NCBI Taxonomy" id="29204"/>
    <lineage>
        <taxon>Eukaryota</taxon>
        <taxon>Sar</taxon>
        <taxon>Stramenopiles</taxon>
        <taxon>Ochrophyta</taxon>
        <taxon>Bacillariophyta</taxon>
        <taxon>Coscinodiscophyceae</taxon>
        <taxon>Thalassiosirophycidae</taxon>
        <taxon>Stephanodiscales</taxon>
        <taxon>Stephanodiscaceae</taxon>
        <taxon>Cyclotella</taxon>
    </lineage>
</organism>
<sequence>MTGNYYSRRSDLLACHLTNYFAFIARTTFLAPKIIIGYAPAVRTYNLRAQIDNKTHERILIEEIKLDDTRQLQLMSEFCIDMFFKEDPGTEGQTFISRGWRDLKLRAMRQAQMLDFSMPTGGNRSIFVAKNLCNDIVGCCEVIEEKFDLDYLEDFNSIGKRNRKKTGRMRPIIENLSVDTEYRRRGIGFDLVNACERAVQGWIPKHDAIFAQVEEDNMSAFKLFRQAGYSALFTDPTSTKVTLDGTLFVREMTVSKVTLRKFLDNDVDFQLF</sequence>
<dbReference type="AlphaFoldDB" id="A0ABD3PVH2"/>
<feature type="domain" description="N-acetyltransferase" evidence="1">
    <location>
        <begin position="125"/>
        <end position="229"/>
    </location>
</feature>
<dbReference type="InterPro" id="IPR000182">
    <property type="entry name" value="GNAT_dom"/>
</dbReference>
<evidence type="ECO:0000313" key="2">
    <source>
        <dbReference type="EMBL" id="KAL3792035.1"/>
    </source>
</evidence>
<evidence type="ECO:0000259" key="1">
    <source>
        <dbReference type="Pfam" id="PF00583"/>
    </source>
</evidence>
<dbReference type="CDD" id="cd04301">
    <property type="entry name" value="NAT_SF"/>
    <property type="match status" value="1"/>
</dbReference>
<gene>
    <name evidence="2" type="ORF">HJC23_011200</name>
</gene>
<dbReference type="Pfam" id="PF00583">
    <property type="entry name" value="Acetyltransf_1"/>
    <property type="match status" value="1"/>
</dbReference>
<dbReference type="Proteomes" id="UP001516023">
    <property type="component" value="Unassembled WGS sequence"/>
</dbReference>
<keyword evidence="3" id="KW-1185">Reference proteome</keyword>
<proteinExistence type="predicted"/>
<dbReference type="SUPFAM" id="SSF55729">
    <property type="entry name" value="Acyl-CoA N-acyltransferases (Nat)"/>
    <property type="match status" value="1"/>
</dbReference>
<name>A0ABD3PVH2_9STRA</name>
<comment type="caution">
    <text evidence="2">The sequence shown here is derived from an EMBL/GenBank/DDBJ whole genome shotgun (WGS) entry which is preliminary data.</text>
</comment>
<dbReference type="Gene3D" id="3.40.630.30">
    <property type="match status" value="1"/>
</dbReference>
<protein>
    <recommendedName>
        <fullName evidence="1">N-acetyltransferase domain-containing protein</fullName>
    </recommendedName>
</protein>